<reference evidence="9" key="1">
    <citation type="journal article" date="2014" name="Genome Biol. Evol.">
        <title>Pangenome evidence for extensive interdomain horizontal transfer affecting lineage core and shell genes in uncultured planktonic thaumarchaeota and euryarchaeota.</title>
        <authorList>
            <person name="Deschamps P."/>
            <person name="Zivanovic Y."/>
            <person name="Moreira D."/>
            <person name="Rodriguez-Valera F."/>
            <person name="Lopez-Garcia P."/>
        </authorList>
    </citation>
    <scope>NUCLEOTIDE SEQUENCE</scope>
</reference>
<evidence type="ECO:0000256" key="2">
    <source>
        <dbReference type="ARBA" id="ARBA00022723"/>
    </source>
</evidence>
<dbReference type="GO" id="GO:0046872">
    <property type="term" value="F:metal ion binding"/>
    <property type="evidence" value="ECO:0007669"/>
    <property type="project" value="UniProtKB-KW"/>
</dbReference>
<dbReference type="PANTHER" id="PTHR47917">
    <property type="match status" value="1"/>
</dbReference>
<name>A0A075FKB2_9ARCH</name>
<dbReference type="Gene3D" id="3.90.1660.10">
    <property type="entry name" value="CofE-like domain"/>
    <property type="match status" value="1"/>
</dbReference>
<evidence type="ECO:0000259" key="8">
    <source>
        <dbReference type="Pfam" id="PF01996"/>
    </source>
</evidence>
<gene>
    <name evidence="9" type="primary">cofE</name>
    <name evidence="9" type="synonym">fbiB</name>
</gene>
<proteinExistence type="predicted"/>
<dbReference type="Gene3D" id="3.30.1330.100">
    <property type="entry name" value="CofE-like"/>
    <property type="match status" value="1"/>
</dbReference>
<dbReference type="InterPro" id="IPR008225">
    <property type="entry name" value="F420-0_g-glutamyl_ligase"/>
</dbReference>
<dbReference type="EC" id="6.3.2.31" evidence="9"/>
<dbReference type="Pfam" id="PF01996">
    <property type="entry name" value="F420_ligase"/>
    <property type="match status" value="1"/>
</dbReference>
<dbReference type="PANTHER" id="PTHR47917:SF1">
    <property type="entry name" value="COENZYME F420:L-GLUTAMATE LIGASE"/>
    <property type="match status" value="1"/>
</dbReference>
<evidence type="ECO:0000256" key="3">
    <source>
        <dbReference type="ARBA" id="ARBA00022741"/>
    </source>
</evidence>
<keyword evidence="3" id="KW-0547">Nucleotide-binding</keyword>
<keyword evidence="1 9" id="KW-0436">Ligase</keyword>
<evidence type="ECO:0000256" key="1">
    <source>
        <dbReference type="ARBA" id="ARBA00022598"/>
    </source>
</evidence>
<sequence length="243" mass="26600">MSLQVIPIKIQKEIESGDNLVDLILESFEINDGDVLVFSQKIISKNEGRILSLSSVNPSLLADGIASSYGKDPRLVELILSESKRIVRMENGVIIVETKHGFVCANAGIDESNVKDGYATLLPDDPDKSANLLKDRIKQKTGKDVAIIISDTFGRPFRLGQTDVAIGIAGLEPILDYNGKQDTFGKIMQVTAIAVADEICSTSELVMGKVQKCPIAVIRNYNFSSSTAKIQEMLRSDHDDLFR</sequence>
<accession>A0A075FKB2</accession>
<keyword evidence="5" id="KW-0630">Potassium</keyword>
<dbReference type="NCBIfam" id="TIGR01916">
    <property type="entry name" value="F420_cofE"/>
    <property type="match status" value="1"/>
</dbReference>
<organism evidence="9">
    <name type="scientific">uncultured marine thaumarchaeote AD1000_01_A07</name>
    <dbReference type="NCBI Taxonomy" id="1455878"/>
    <lineage>
        <taxon>Archaea</taxon>
        <taxon>Nitrososphaerota</taxon>
        <taxon>environmental samples</taxon>
    </lineage>
</organism>
<keyword evidence="2" id="KW-0479">Metal-binding</keyword>
<keyword evidence="7" id="KW-0464">Manganese</keyword>
<feature type="domain" description="Coenzyme F420:L-glutamate ligase-like" evidence="8">
    <location>
        <begin position="12"/>
        <end position="220"/>
    </location>
</feature>
<dbReference type="GO" id="GO:0005525">
    <property type="term" value="F:GTP binding"/>
    <property type="evidence" value="ECO:0007669"/>
    <property type="project" value="UniProtKB-KW"/>
</dbReference>
<evidence type="ECO:0000256" key="4">
    <source>
        <dbReference type="ARBA" id="ARBA00022842"/>
    </source>
</evidence>
<dbReference type="GO" id="GO:0052618">
    <property type="term" value="F:coenzyme F420-0:L-glutamate ligase activity"/>
    <property type="evidence" value="ECO:0007669"/>
    <property type="project" value="UniProtKB-EC"/>
</dbReference>
<dbReference type="SUPFAM" id="SSF144010">
    <property type="entry name" value="CofE-like"/>
    <property type="match status" value="1"/>
</dbReference>
<evidence type="ECO:0000313" key="9">
    <source>
        <dbReference type="EMBL" id="AIE90182.1"/>
    </source>
</evidence>
<keyword evidence="4" id="KW-0460">Magnesium</keyword>
<dbReference type="EMBL" id="KF900301">
    <property type="protein sequence ID" value="AIE90182.1"/>
    <property type="molecule type" value="Genomic_DNA"/>
</dbReference>
<dbReference type="AlphaFoldDB" id="A0A075FKB2"/>
<evidence type="ECO:0000256" key="5">
    <source>
        <dbReference type="ARBA" id="ARBA00022958"/>
    </source>
</evidence>
<evidence type="ECO:0000256" key="6">
    <source>
        <dbReference type="ARBA" id="ARBA00023134"/>
    </source>
</evidence>
<evidence type="ECO:0000256" key="7">
    <source>
        <dbReference type="ARBA" id="ARBA00023211"/>
    </source>
</evidence>
<keyword evidence="6" id="KW-0342">GTP-binding</keyword>
<dbReference type="InterPro" id="IPR002847">
    <property type="entry name" value="F420-0_gamma-glut_ligase-dom"/>
</dbReference>
<protein>
    <submittedName>
        <fullName evidence="9">F420-dependent oxidoreductase, putative (CofE, fbiB)</fullName>
        <ecNumber evidence="9">6.3.2.31</ecNumber>
    </submittedName>
</protein>